<feature type="domain" description="Amidohydrolase-related" evidence="1">
    <location>
        <begin position="368"/>
        <end position="447"/>
    </location>
</feature>
<dbReference type="OrthoDB" id="1924787at2759"/>
<sequence length="487" mass="54641">MDALYLSQRILISSDCCKKLISGGILVSNTDGTIKRVFTSQEEINSYLFIEHGAEVVYDFGNKVIMPGLIDANVNICSGTDVEDFSTVTKAAAAGGFTCIVDNPMFSVPATTSLKNLKAKVDQARKNCLHVDVAFWGGVTGENNSELLPLAHHGVCGFKGILNPQDSFPDFPHLTKDSLKSSLEVLEETDCVLALKPDLEEQESSFPNDVKFKDYAMFLSTKPSSIEKIGVQLVLDLIKNHKMKIHLTDLSSAEIFPLMQKYQNMKTPKMSSLSYETSHHYLALNAEDIGNGKTEFKCSPPIRNHNNQSSLWEKIKNYEIFNVSSSHLPSSIKSKCLIGGKNRGNFFEASNGISSLQFSLPVFWTNCHKHDMTLHDVSRFLSYHPAKLCGLDKNKGRIQIGYDGDFCVWDPDEEWTVTKEDTLFKNKICPYYGKVLKGRVYATVVRGYFVFDVNNPQFDEPMGNVLLKKPMRRCERSINFQDDDLET</sequence>
<dbReference type="EMBL" id="CVRI01000020">
    <property type="protein sequence ID" value="CRK90870.1"/>
    <property type="molecule type" value="Genomic_DNA"/>
</dbReference>
<dbReference type="GO" id="GO:0004038">
    <property type="term" value="F:allantoinase activity"/>
    <property type="evidence" value="ECO:0007669"/>
    <property type="project" value="TreeGrafter"/>
</dbReference>
<dbReference type="SUPFAM" id="SSF51556">
    <property type="entry name" value="Metallo-dependent hydrolases"/>
    <property type="match status" value="1"/>
</dbReference>
<dbReference type="PANTHER" id="PTHR43668">
    <property type="entry name" value="ALLANTOINASE"/>
    <property type="match status" value="1"/>
</dbReference>
<dbReference type="InterPro" id="IPR011059">
    <property type="entry name" value="Metal-dep_hydrolase_composite"/>
</dbReference>
<dbReference type="InterPro" id="IPR050138">
    <property type="entry name" value="DHOase/Allantoinase_Hydrolase"/>
</dbReference>
<proteinExistence type="predicted"/>
<dbReference type="InterPro" id="IPR006680">
    <property type="entry name" value="Amidohydro-rel"/>
</dbReference>
<keyword evidence="3" id="KW-1185">Reference proteome</keyword>
<dbReference type="SUPFAM" id="SSF51338">
    <property type="entry name" value="Composite domain of metallo-dependent hydrolases"/>
    <property type="match status" value="1"/>
</dbReference>
<name>A0A1J1HWH3_9DIPT</name>
<dbReference type="Proteomes" id="UP000183832">
    <property type="component" value="Unassembled WGS sequence"/>
</dbReference>
<dbReference type="AlphaFoldDB" id="A0A1J1HWH3"/>
<reference evidence="2 3" key="1">
    <citation type="submission" date="2015-04" db="EMBL/GenBank/DDBJ databases">
        <authorList>
            <person name="Syromyatnikov M.Y."/>
            <person name="Popov V.N."/>
        </authorList>
    </citation>
    <scope>NUCLEOTIDE SEQUENCE [LARGE SCALE GENOMIC DNA]</scope>
</reference>
<evidence type="ECO:0000259" key="1">
    <source>
        <dbReference type="Pfam" id="PF01979"/>
    </source>
</evidence>
<evidence type="ECO:0000313" key="3">
    <source>
        <dbReference type="Proteomes" id="UP000183832"/>
    </source>
</evidence>
<gene>
    <name evidence="2" type="primary">putative Allantoinase</name>
    <name evidence="2" type="ORF">CLUMA_CG004560</name>
</gene>
<dbReference type="STRING" id="568069.A0A1J1HWH3"/>
<protein>
    <submittedName>
        <fullName evidence="2">CLUMA_CG004560, isoform A</fullName>
    </submittedName>
</protein>
<dbReference type="GO" id="GO:0006145">
    <property type="term" value="P:purine nucleobase catabolic process"/>
    <property type="evidence" value="ECO:0007669"/>
    <property type="project" value="TreeGrafter"/>
</dbReference>
<dbReference type="InterPro" id="IPR032466">
    <property type="entry name" value="Metal_Hydrolase"/>
</dbReference>
<dbReference type="Gene3D" id="3.20.20.140">
    <property type="entry name" value="Metal-dependent hydrolases"/>
    <property type="match status" value="1"/>
</dbReference>
<evidence type="ECO:0000313" key="2">
    <source>
        <dbReference type="EMBL" id="CRK90870.1"/>
    </source>
</evidence>
<dbReference type="Pfam" id="PF01979">
    <property type="entry name" value="Amidohydro_1"/>
    <property type="match status" value="1"/>
</dbReference>
<accession>A0A1J1HWH3</accession>
<organism evidence="2 3">
    <name type="scientific">Clunio marinus</name>
    <dbReference type="NCBI Taxonomy" id="568069"/>
    <lineage>
        <taxon>Eukaryota</taxon>
        <taxon>Metazoa</taxon>
        <taxon>Ecdysozoa</taxon>
        <taxon>Arthropoda</taxon>
        <taxon>Hexapoda</taxon>
        <taxon>Insecta</taxon>
        <taxon>Pterygota</taxon>
        <taxon>Neoptera</taxon>
        <taxon>Endopterygota</taxon>
        <taxon>Diptera</taxon>
        <taxon>Nematocera</taxon>
        <taxon>Chironomoidea</taxon>
        <taxon>Chironomidae</taxon>
        <taxon>Clunio</taxon>
    </lineage>
</organism>
<dbReference type="GO" id="GO:0005737">
    <property type="term" value="C:cytoplasm"/>
    <property type="evidence" value="ECO:0007669"/>
    <property type="project" value="TreeGrafter"/>
</dbReference>
<dbReference type="PANTHER" id="PTHR43668:SF2">
    <property type="entry name" value="ALLANTOINASE"/>
    <property type="match status" value="1"/>
</dbReference>